<sequence>MTLDLVFMRPEFFLLFGFLVLLYYGTGGLVTPVAEMITVANYNSMKQKNSLENDTSQTISSEGLGGDSTPLTSSTLGHTFLTLPLAEVERTLTSGKHTAPTAGPNHAASALSLWAIFWSLLCALLLLYTPLQSVFLGGCFQKDAYSLQLGGILFLTAAFVLSVSLGWQKTASIRHTEYIYLAMLALMGQYLLIQTTDLMAMYLCLELQSFSLVVLCGLNYKSAYSIEAAMKYFLLSAFRSCLLLLGIGFLYWQTGETTISHIENLAFRTQSEPSLILLLGVWFVSMGLLWKLAAAPLHFWVPDVYMGAWSSVSLWITVLPKIAVLGFWTHHWHNLWRSAFGNTLAFFRILSMIIGALAPLAQNSLKRLLAYSSIGHMGLLLMPLCSRGVDSVGALWTHMFIYILINLGVWALLMWPMTRPNQPSVKAAGPQFIWDLKALNQSSATAAFRWAVFFVGLRGLPPVYGFLGKAGIIWAALNNGRLATVAVSLLATLVGSVYYLKVLKVCYVDNPTSWATYSWVSSTTAYIVAISVAFMMIGLWHGNFLFLLTHLLSLKV</sequence>
<keyword evidence="6 7" id="KW-0472">Membrane</keyword>
<evidence type="ECO:0000256" key="5">
    <source>
        <dbReference type="ARBA" id="ARBA00023027"/>
    </source>
</evidence>
<feature type="transmembrane region" description="Helical" evidence="7">
    <location>
        <begin position="340"/>
        <end position="361"/>
    </location>
</feature>
<feature type="transmembrane region" description="Helical" evidence="7">
    <location>
        <begin position="111"/>
        <end position="129"/>
    </location>
</feature>
<feature type="transmembrane region" description="Helical" evidence="7">
    <location>
        <begin position="232"/>
        <end position="254"/>
    </location>
</feature>
<reference evidence="9" key="1">
    <citation type="submission" date="2015-10" db="EMBL/GenBank/DDBJ databases">
        <authorList>
            <person name="Gilbert D.G."/>
        </authorList>
    </citation>
    <scope>NUCLEOTIDE SEQUENCE</scope>
</reference>
<feature type="transmembrane region" description="Helical" evidence="7">
    <location>
        <begin position="199"/>
        <end position="220"/>
    </location>
</feature>
<geneLocation type="mitochondrion" evidence="9"/>
<feature type="transmembrane region" description="Helical" evidence="7">
    <location>
        <begin position="178"/>
        <end position="193"/>
    </location>
</feature>
<feature type="transmembrane region" description="Helical" evidence="7">
    <location>
        <begin position="482"/>
        <end position="500"/>
    </location>
</feature>
<feature type="transmembrane region" description="Helical" evidence="7">
    <location>
        <begin position="274"/>
        <end position="292"/>
    </location>
</feature>
<keyword evidence="2 7" id="KW-0812">Transmembrane</keyword>
<feature type="transmembrane region" description="Helical" evidence="7">
    <location>
        <begin position="395"/>
        <end position="415"/>
    </location>
</feature>
<dbReference type="Pfam" id="PF00361">
    <property type="entry name" value="Proton_antipo_M"/>
    <property type="match status" value="1"/>
</dbReference>
<feature type="transmembrane region" description="Helical" evidence="7">
    <location>
        <begin position="525"/>
        <end position="548"/>
    </location>
</feature>
<gene>
    <name evidence="9" type="primary">nad2</name>
</gene>
<name>A0A2H4E7C0_9CHLO</name>
<organism evidence="9">
    <name type="scientific">Pectinodesmus pectinatus</name>
    <dbReference type="NCBI Taxonomy" id="91197"/>
    <lineage>
        <taxon>Eukaryota</taxon>
        <taxon>Viridiplantae</taxon>
        <taxon>Chlorophyta</taxon>
        <taxon>core chlorophytes</taxon>
        <taxon>Chlorophyceae</taxon>
        <taxon>CS clade</taxon>
        <taxon>Sphaeropleales</taxon>
        <taxon>Scenedesmaceae</taxon>
        <taxon>Pectinodesmus</taxon>
    </lineage>
</organism>
<dbReference type="AlphaFoldDB" id="A0A2H4E7C0"/>
<evidence type="ECO:0000256" key="4">
    <source>
        <dbReference type="ARBA" id="ARBA00022989"/>
    </source>
</evidence>
<feature type="transmembrane region" description="Helical" evidence="7">
    <location>
        <begin position="12"/>
        <end position="40"/>
    </location>
</feature>
<feature type="transmembrane region" description="Helical" evidence="7">
    <location>
        <begin position="368"/>
        <end position="389"/>
    </location>
</feature>
<evidence type="ECO:0000256" key="2">
    <source>
        <dbReference type="ARBA" id="ARBA00022692"/>
    </source>
</evidence>
<proteinExistence type="predicted"/>
<dbReference type="RefSeq" id="YP_009449859.1">
    <property type="nucleotide sequence ID" value="NC_036659.1"/>
</dbReference>
<feature type="transmembrane region" description="Helical" evidence="7">
    <location>
        <begin position="304"/>
        <end position="328"/>
    </location>
</feature>
<evidence type="ECO:0000256" key="1">
    <source>
        <dbReference type="ARBA" id="ARBA00004141"/>
    </source>
</evidence>
<keyword evidence="5" id="KW-0520">NAD</keyword>
<evidence type="ECO:0000256" key="6">
    <source>
        <dbReference type="ARBA" id="ARBA00023136"/>
    </source>
</evidence>
<dbReference type="InterPro" id="IPR001750">
    <property type="entry name" value="ND/Mrp_TM"/>
</dbReference>
<dbReference type="GeneID" id="35447183"/>
<keyword evidence="4 7" id="KW-1133">Transmembrane helix</keyword>
<dbReference type="EMBL" id="KT946995">
    <property type="protein sequence ID" value="ANG44796.1"/>
    <property type="molecule type" value="Genomic_DNA"/>
</dbReference>
<evidence type="ECO:0000313" key="9">
    <source>
        <dbReference type="EMBL" id="ANG44796.1"/>
    </source>
</evidence>
<dbReference type="GO" id="GO:0016020">
    <property type="term" value="C:membrane"/>
    <property type="evidence" value="ECO:0007669"/>
    <property type="project" value="UniProtKB-SubCell"/>
</dbReference>
<dbReference type="PANTHER" id="PTHR22773">
    <property type="entry name" value="NADH DEHYDROGENASE"/>
    <property type="match status" value="1"/>
</dbReference>
<evidence type="ECO:0000256" key="7">
    <source>
        <dbReference type="SAM" id="Phobius"/>
    </source>
</evidence>
<evidence type="ECO:0000259" key="8">
    <source>
        <dbReference type="Pfam" id="PF00361"/>
    </source>
</evidence>
<keyword evidence="9" id="KW-0496">Mitochondrion</keyword>
<evidence type="ECO:0000256" key="3">
    <source>
        <dbReference type="ARBA" id="ARBA00022967"/>
    </source>
</evidence>
<comment type="subcellular location">
    <subcellularLocation>
        <location evidence="1">Membrane</location>
        <topology evidence="1">Multi-pass membrane protein</topology>
    </subcellularLocation>
</comment>
<feature type="transmembrane region" description="Helical" evidence="7">
    <location>
        <begin position="149"/>
        <end position="166"/>
    </location>
</feature>
<accession>A0A2H4E7C0</accession>
<feature type="domain" description="NADH:quinone oxidoreductase/Mrp antiporter transmembrane" evidence="8">
    <location>
        <begin position="196"/>
        <end position="493"/>
    </location>
</feature>
<keyword evidence="3" id="KW-1278">Translocase</keyword>
<protein>
    <submittedName>
        <fullName evidence="9">NADH dehydrogenase subunit 2</fullName>
    </submittedName>
</protein>